<dbReference type="PANTHER" id="PTHR46112:SF3">
    <property type="entry name" value="AMINOPEPTIDASE YPDF"/>
    <property type="match status" value="1"/>
</dbReference>
<sequence>KAAEIADEVYSEIVKEIRVGMTEVKIAARIDYMLRIASKEVPSFETIVASGEHASLPHASPSLRVVKQGDLITMDFGAIWDGYCSDITRTVVMGKASDKVREVYGIVLEAQMAAIDGIRAGAACSDIDALARDHIEAKGYGENFGHGLGHGVGLEVHEGPRLSKKSEEILAAGMVTTVEPGIYIPGWGGVRIEDDVVVRDDGCDNLTGASKELMEVGV</sequence>
<dbReference type="InterPro" id="IPR036005">
    <property type="entry name" value="Creatinase/aminopeptidase-like"/>
</dbReference>
<comment type="caution">
    <text evidence="4">The sequence shown here is derived from an EMBL/GenBank/DDBJ whole genome shotgun (WGS) entry which is preliminary data.</text>
</comment>
<proteinExistence type="predicted"/>
<accession>A0ABV6YQP4</accession>
<dbReference type="Proteomes" id="UP001594288">
    <property type="component" value="Unassembled WGS sequence"/>
</dbReference>
<dbReference type="Gene3D" id="3.90.230.10">
    <property type="entry name" value="Creatinase/methionine aminopeptidase superfamily"/>
    <property type="match status" value="1"/>
</dbReference>
<feature type="domain" description="Peptidase M24" evidence="3">
    <location>
        <begin position="1"/>
        <end position="199"/>
    </location>
</feature>
<keyword evidence="1" id="KW-0479">Metal-binding</keyword>
<keyword evidence="5" id="KW-1185">Reference proteome</keyword>
<dbReference type="InterPro" id="IPR000994">
    <property type="entry name" value="Pept_M24"/>
</dbReference>
<name>A0ABV6YQP4_UNCEI</name>
<feature type="non-terminal residue" evidence="4">
    <location>
        <position position="1"/>
    </location>
</feature>
<dbReference type="CDD" id="cd01092">
    <property type="entry name" value="APP-like"/>
    <property type="match status" value="1"/>
</dbReference>
<dbReference type="InterPro" id="IPR050659">
    <property type="entry name" value="Peptidase_M24B"/>
</dbReference>
<dbReference type="EMBL" id="JBHPEI010000086">
    <property type="protein sequence ID" value="MFC1800209.1"/>
    <property type="molecule type" value="Genomic_DNA"/>
</dbReference>
<dbReference type="EC" id="3.4.-.-" evidence="4"/>
<dbReference type="SUPFAM" id="SSF55920">
    <property type="entry name" value="Creatinase/aminopeptidase"/>
    <property type="match status" value="1"/>
</dbReference>
<dbReference type="InterPro" id="IPR001714">
    <property type="entry name" value="Pept_M24_MAP"/>
</dbReference>
<dbReference type="PROSITE" id="PS00491">
    <property type="entry name" value="PROLINE_PEPTIDASE"/>
    <property type="match status" value="1"/>
</dbReference>
<organism evidence="4 5">
    <name type="scientific">Eiseniibacteriota bacterium</name>
    <dbReference type="NCBI Taxonomy" id="2212470"/>
    <lineage>
        <taxon>Bacteria</taxon>
        <taxon>Candidatus Eiseniibacteriota</taxon>
    </lineage>
</organism>
<evidence type="ECO:0000259" key="3">
    <source>
        <dbReference type="Pfam" id="PF00557"/>
    </source>
</evidence>
<keyword evidence="2 4" id="KW-0378">Hydrolase</keyword>
<dbReference type="PANTHER" id="PTHR46112">
    <property type="entry name" value="AMINOPEPTIDASE"/>
    <property type="match status" value="1"/>
</dbReference>
<evidence type="ECO:0000313" key="4">
    <source>
        <dbReference type="EMBL" id="MFC1800209.1"/>
    </source>
</evidence>
<protein>
    <submittedName>
        <fullName evidence="4">M24 family metallopeptidase</fullName>
        <ecNumber evidence="4">3.4.-.-</ecNumber>
    </submittedName>
</protein>
<evidence type="ECO:0000256" key="1">
    <source>
        <dbReference type="ARBA" id="ARBA00022723"/>
    </source>
</evidence>
<dbReference type="Pfam" id="PF00557">
    <property type="entry name" value="Peptidase_M24"/>
    <property type="match status" value="1"/>
</dbReference>
<dbReference type="InterPro" id="IPR001131">
    <property type="entry name" value="Peptidase_M24B_aminopep-P_CS"/>
</dbReference>
<reference evidence="4 5" key="1">
    <citation type="submission" date="2024-09" db="EMBL/GenBank/DDBJ databases">
        <authorList>
            <person name="D'Angelo T."/>
        </authorList>
    </citation>
    <scope>NUCLEOTIDE SEQUENCE [LARGE SCALE GENOMIC DNA]</scope>
    <source>
        <strain evidence="4">SAG AM-311-F02</strain>
    </source>
</reference>
<evidence type="ECO:0000313" key="5">
    <source>
        <dbReference type="Proteomes" id="UP001594288"/>
    </source>
</evidence>
<dbReference type="PRINTS" id="PR00599">
    <property type="entry name" value="MAPEPTIDASE"/>
</dbReference>
<gene>
    <name evidence="4" type="ORF">ACFL2Z_04805</name>
</gene>
<evidence type="ECO:0000256" key="2">
    <source>
        <dbReference type="ARBA" id="ARBA00022801"/>
    </source>
</evidence>
<dbReference type="GO" id="GO:0016787">
    <property type="term" value="F:hydrolase activity"/>
    <property type="evidence" value="ECO:0007669"/>
    <property type="project" value="UniProtKB-KW"/>
</dbReference>